<evidence type="ECO:0000256" key="7">
    <source>
        <dbReference type="ARBA" id="ARBA00049158"/>
    </source>
</evidence>
<comment type="catalytic activity">
    <reaction evidence="7 8">
        <text>L-histidinol phosphate + H2O = L-histidinol + phosphate</text>
        <dbReference type="Rhea" id="RHEA:14465"/>
        <dbReference type="ChEBI" id="CHEBI:15377"/>
        <dbReference type="ChEBI" id="CHEBI:43474"/>
        <dbReference type="ChEBI" id="CHEBI:57699"/>
        <dbReference type="ChEBI" id="CHEBI:57980"/>
        <dbReference type="EC" id="3.1.3.15"/>
    </reaction>
</comment>
<keyword evidence="11" id="KW-1185">Reference proteome</keyword>
<reference evidence="10 11" key="1">
    <citation type="submission" date="2022-06" db="EMBL/GenBank/DDBJ databases">
        <title>Isolation of gut microbiota from human fecal samples.</title>
        <authorList>
            <person name="Pamer E.G."/>
            <person name="Barat B."/>
            <person name="Waligurski E."/>
            <person name="Medina S."/>
            <person name="Paddock L."/>
            <person name="Mostad J."/>
        </authorList>
    </citation>
    <scope>NUCLEOTIDE SEQUENCE [LARGE SCALE GENOMIC DNA]</scope>
    <source>
        <strain evidence="10 11">DFI.9.73</strain>
    </source>
</reference>
<dbReference type="SUPFAM" id="SSF89550">
    <property type="entry name" value="PHP domain-like"/>
    <property type="match status" value="1"/>
</dbReference>
<sequence>MKDVHIHIERGPYTKEWIDTFVKQAVEMGLDEIYLLEHSHRFQEFSPMYAGIRSYSEYQNSWYEKRTGCTIKQYTDLIAEMRQYTFPIQIKWGLEVCYFPDYENLISDFITSFPFDFATGSIHWVNGFDFDHRAEFWKDINVELLYNQYYDSMLALVNSGLFTGLAHPDSIKCFHFFPAGDLTPKYRLLADALNRHHMYAEQSGGLALNYGFPEMGMNLSMLDIFKRENVQIQFASDAHRPEDVGKNISEMRSALYQ</sequence>
<dbReference type="PANTHER" id="PTHR21039:SF0">
    <property type="entry name" value="HISTIDINOL-PHOSPHATASE"/>
    <property type="match status" value="1"/>
</dbReference>
<dbReference type="InterPro" id="IPR010140">
    <property type="entry name" value="Histidinol_P_phosphatase_HisJ"/>
</dbReference>
<dbReference type="Proteomes" id="UP001524473">
    <property type="component" value="Unassembled WGS sequence"/>
</dbReference>
<comment type="caution">
    <text evidence="10">The sequence shown here is derived from an EMBL/GenBank/DDBJ whole genome shotgun (WGS) entry which is preliminary data.</text>
</comment>
<protein>
    <recommendedName>
        <fullName evidence="3 8">Histidinol-phosphatase</fullName>
        <shortName evidence="8">HolPase</shortName>
        <ecNumber evidence="3 8">3.1.3.15</ecNumber>
    </recommendedName>
</protein>
<dbReference type="InterPro" id="IPR016195">
    <property type="entry name" value="Pol/histidinol_Pase-like"/>
</dbReference>
<comment type="pathway">
    <text evidence="1 8">Amino-acid biosynthesis; L-histidine biosynthesis; L-histidine from 5-phospho-alpha-D-ribose 1-diphosphate: step 8/9.</text>
</comment>
<evidence type="ECO:0000256" key="4">
    <source>
        <dbReference type="ARBA" id="ARBA00022605"/>
    </source>
</evidence>
<dbReference type="InterPro" id="IPR004013">
    <property type="entry name" value="PHP_dom"/>
</dbReference>
<gene>
    <name evidence="10" type="ORF">NE695_00820</name>
</gene>
<evidence type="ECO:0000313" key="10">
    <source>
        <dbReference type="EMBL" id="MCQ4838453.1"/>
    </source>
</evidence>
<feature type="domain" description="PHP" evidence="9">
    <location>
        <begin position="3"/>
        <end position="192"/>
    </location>
</feature>
<evidence type="ECO:0000256" key="6">
    <source>
        <dbReference type="ARBA" id="ARBA00023102"/>
    </source>
</evidence>
<dbReference type="GeneID" id="90532261"/>
<name>A0ABT1RV05_9FIRM</name>
<evidence type="ECO:0000256" key="8">
    <source>
        <dbReference type="RuleBase" id="RU366003"/>
    </source>
</evidence>
<keyword evidence="4 8" id="KW-0028">Amino-acid biosynthesis</keyword>
<dbReference type="EC" id="3.1.3.15" evidence="3 8"/>
<evidence type="ECO:0000256" key="3">
    <source>
        <dbReference type="ARBA" id="ARBA00013085"/>
    </source>
</evidence>
<accession>A0ABT1RV05</accession>
<evidence type="ECO:0000259" key="9">
    <source>
        <dbReference type="Pfam" id="PF02811"/>
    </source>
</evidence>
<keyword evidence="5 8" id="KW-0378">Hydrolase</keyword>
<evidence type="ECO:0000256" key="5">
    <source>
        <dbReference type="ARBA" id="ARBA00022801"/>
    </source>
</evidence>
<organism evidence="10 11">
    <name type="scientific">Neglectibacter timonensis</name>
    <dbReference type="NCBI Taxonomy" id="1776382"/>
    <lineage>
        <taxon>Bacteria</taxon>
        <taxon>Bacillati</taxon>
        <taxon>Bacillota</taxon>
        <taxon>Clostridia</taxon>
        <taxon>Eubacteriales</taxon>
        <taxon>Oscillospiraceae</taxon>
        <taxon>Neglectibacter</taxon>
    </lineage>
</organism>
<evidence type="ECO:0000313" key="11">
    <source>
        <dbReference type="Proteomes" id="UP001524473"/>
    </source>
</evidence>
<comment type="similarity">
    <text evidence="2 8">Belongs to the PHP hydrolase family. HisK subfamily.</text>
</comment>
<dbReference type="PANTHER" id="PTHR21039">
    <property type="entry name" value="HISTIDINOL PHOSPHATASE-RELATED"/>
    <property type="match status" value="1"/>
</dbReference>
<dbReference type="RefSeq" id="WP_066863451.1">
    <property type="nucleotide sequence ID" value="NZ_CABKVV010000013.1"/>
</dbReference>
<evidence type="ECO:0000256" key="1">
    <source>
        <dbReference type="ARBA" id="ARBA00004970"/>
    </source>
</evidence>
<keyword evidence="6 8" id="KW-0368">Histidine biosynthesis</keyword>
<dbReference type="Pfam" id="PF02811">
    <property type="entry name" value="PHP"/>
    <property type="match status" value="1"/>
</dbReference>
<evidence type="ECO:0000256" key="2">
    <source>
        <dbReference type="ARBA" id="ARBA00009152"/>
    </source>
</evidence>
<proteinExistence type="inferred from homology"/>
<dbReference type="Gene3D" id="3.20.20.140">
    <property type="entry name" value="Metal-dependent hydrolases"/>
    <property type="match status" value="1"/>
</dbReference>
<dbReference type="EMBL" id="JANFZH010000001">
    <property type="protein sequence ID" value="MCQ4838453.1"/>
    <property type="molecule type" value="Genomic_DNA"/>
</dbReference>